<dbReference type="EMBL" id="BNAJ01000011">
    <property type="protein sequence ID" value="GHF56420.1"/>
    <property type="molecule type" value="Genomic_DNA"/>
</dbReference>
<dbReference type="Proteomes" id="UP000619376">
    <property type="component" value="Unassembled WGS sequence"/>
</dbReference>
<organism evidence="2 3">
    <name type="scientific">Deinococcus metalli</name>
    <dbReference type="NCBI Taxonomy" id="1141878"/>
    <lineage>
        <taxon>Bacteria</taxon>
        <taxon>Thermotogati</taxon>
        <taxon>Deinococcota</taxon>
        <taxon>Deinococci</taxon>
        <taxon>Deinococcales</taxon>
        <taxon>Deinococcaceae</taxon>
        <taxon>Deinococcus</taxon>
    </lineage>
</organism>
<protein>
    <recommendedName>
        <fullName evidence="4">Flp pilus-assembly TadG-like N-terminal domain-containing protein</fullName>
    </recommendedName>
</protein>
<proteinExistence type="predicted"/>
<evidence type="ECO:0000256" key="1">
    <source>
        <dbReference type="SAM" id="MobiDB-lite"/>
    </source>
</evidence>
<accession>A0ABQ3JS69</accession>
<evidence type="ECO:0000313" key="2">
    <source>
        <dbReference type="EMBL" id="GHF56420.1"/>
    </source>
</evidence>
<feature type="region of interest" description="Disordered" evidence="1">
    <location>
        <begin position="1"/>
        <end position="22"/>
    </location>
</feature>
<evidence type="ECO:0000313" key="3">
    <source>
        <dbReference type="Proteomes" id="UP000619376"/>
    </source>
</evidence>
<name>A0ABQ3JS69_9DEIO</name>
<evidence type="ECO:0008006" key="4">
    <source>
        <dbReference type="Google" id="ProtNLM"/>
    </source>
</evidence>
<reference evidence="3" key="1">
    <citation type="journal article" date="2019" name="Int. J. Syst. Evol. Microbiol.">
        <title>The Global Catalogue of Microorganisms (GCM) 10K type strain sequencing project: providing services to taxonomists for standard genome sequencing and annotation.</title>
        <authorList>
            <consortium name="The Broad Institute Genomics Platform"/>
            <consortium name="The Broad Institute Genome Sequencing Center for Infectious Disease"/>
            <person name="Wu L."/>
            <person name="Ma J."/>
        </authorList>
    </citation>
    <scope>NUCLEOTIDE SEQUENCE [LARGE SCALE GENOMIC DNA]</scope>
    <source>
        <strain evidence="3">CGMCC 1.18437</strain>
    </source>
</reference>
<sequence length="594" mass="61415">MLDSKMNTPDADVNGRRSPGRRLRFPRVPAARREQGSTAIVTVLMTGMVLTTVIAATTQVSLGARRSAADDATSARMLLGAESGMARFLDCTRVGLYLGTPVNAATLDAALLGIPCSSGTLKTFLVTGATVTMKIVRTVPATFTSVSDLTAVDVTATSTNGTNRSSVTQRFTVSRLNLPRITVPGAVTSYPGVDLNGNASIGGADVSLPDSAVYSSFLSLKRLSPLSLTEGTPVVMDSSASNARLLRSLLPGSYVRMPLVSSVTGLAGATSPIGTFRVEATDSAAQTVTLTPTSLPGSLLTPFLPLTTGADLVLNALTAVSATSMTVNNSETFVQGDRVSVTLGVPAVTYTATVSAMPTTAMTGSTTTSTTFAVTGWSPAQPPSAALTGFRLGQPVSKSTLGVVTAGTFNPGKDTPVGGVMQLASTSIVPSPLNDTLFTKTFGTTPDGLKSVARVLDESQFSAAGRTVSGVTWLDSTTHSINLNSNPKLNGTGVLVVDGDLTINQTQTSTCDMSGLLYVRGNLRIQGNLQLCGAIVVEGSVLDANDQVVAIDSTDTSFLGTGRKIQYDAKVLYDITQGTGRLAFTPQSGTWRQQ</sequence>
<comment type="caution">
    <text evidence="2">The sequence shown here is derived from an EMBL/GenBank/DDBJ whole genome shotgun (WGS) entry which is preliminary data.</text>
</comment>
<keyword evidence="3" id="KW-1185">Reference proteome</keyword>
<gene>
    <name evidence="2" type="ORF">GCM10017781_35920</name>
</gene>